<keyword evidence="1" id="KW-0175">Coiled coil</keyword>
<feature type="compositionally biased region" description="Basic residues" evidence="2">
    <location>
        <begin position="221"/>
        <end position="230"/>
    </location>
</feature>
<organism evidence="3 4">
    <name type="scientific">Pseudocohnilembus persalinus</name>
    <name type="common">Ciliate</name>
    <dbReference type="NCBI Taxonomy" id="266149"/>
    <lineage>
        <taxon>Eukaryota</taxon>
        <taxon>Sar</taxon>
        <taxon>Alveolata</taxon>
        <taxon>Ciliophora</taxon>
        <taxon>Intramacronucleata</taxon>
        <taxon>Oligohymenophorea</taxon>
        <taxon>Scuticociliatia</taxon>
        <taxon>Philasterida</taxon>
        <taxon>Pseudocohnilembidae</taxon>
        <taxon>Pseudocohnilembus</taxon>
    </lineage>
</organism>
<dbReference type="Proteomes" id="UP000054937">
    <property type="component" value="Unassembled WGS sequence"/>
</dbReference>
<comment type="caution">
    <text evidence="3">The sequence shown here is derived from an EMBL/GenBank/DDBJ whole genome shotgun (WGS) entry which is preliminary data.</text>
</comment>
<evidence type="ECO:0000313" key="4">
    <source>
        <dbReference type="Proteomes" id="UP000054937"/>
    </source>
</evidence>
<evidence type="ECO:0000256" key="2">
    <source>
        <dbReference type="SAM" id="MobiDB-lite"/>
    </source>
</evidence>
<gene>
    <name evidence="3" type="ORF">PPERSA_08378</name>
</gene>
<dbReference type="EMBL" id="LDAU01000041">
    <property type="protein sequence ID" value="KRX09977.1"/>
    <property type="molecule type" value="Genomic_DNA"/>
</dbReference>
<evidence type="ECO:0000313" key="3">
    <source>
        <dbReference type="EMBL" id="KRX09977.1"/>
    </source>
</evidence>
<feature type="coiled-coil region" evidence="1">
    <location>
        <begin position="130"/>
        <end position="163"/>
    </location>
</feature>
<name>A0A0V0R675_PSEPJ</name>
<accession>A0A0V0R675</accession>
<feature type="compositionally biased region" description="Low complexity" evidence="2">
    <location>
        <begin position="174"/>
        <end position="211"/>
    </location>
</feature>
<sequence>MDQFQSCSRSKIYSELQVEGNNQSCIKNIVQNNKSQVQIEDERLQCMLNIQQQNIQIVKQAMKKHKQDNNQNGEDQTKLTQIIINLKNDPRKNGPNEIMILDFDWQTDSTIQKKLQDVIDGRKILNINEKEQLEQEIVEFLKLNKQIAQNKEIQEQYQQQNLQQTNQLIPQNLQSQQIQQQENNRQESSLQTINQQQQNDQQQQELQQQEIQNRDTELQKTNKKISHQFE</sequence>
<proteinExistence type="predicted"/>
<keyword evidence="4" id="KW-1185">Reference proteome</keyword>
<evidence type="ECO:0000256" key="1">
    <source>
        <dbReference type="SAM" id="Coils"/>
    </source>
</evidence>
<dbReference type="AlphaFoldDB" id="A0A0V0R675"/>
<reference evidence="3 4" key="1">
    <citation type="journal article" date="2015" name="Sci. Rep.">
        <title>Genome of the facultative scuticociliatosis pathogen Pseudocohnilembus persalinus provides insight into its virulence through horizontal gene transfer.</title>
        <authorList>
            <person name="Xiong J."/>
            <person name="Wang G."/>
            <person name="Cheng J."/>
            <person name="Tian M."/>
            <person name="Pan X."/>
            <person name="Warren A."/>
            <person name="Jiang C."/>
            <person name="Yuan D."/>
            <person name="Miao W."/>
        </authorList>
    </citation>
    <scope>NUCLEOTIDE SEQUENCE [LARGE SCALE GENOMIC DNA]</scope>
    <source>
        <strain evidence="3">36N120E</strain>
    </source>
</reference>
<dbReference type="InParanoid" id="A0A0V0R675"/>
<protein>
    <submittedName>
        <fullName evidence="3">Uncharacterized protein</fullName>
    </submittedName>
</protein>
<feature type="region of interest" description="Disordered" evidence="2">
    <location>
        <begin position="174"/>
        <end position="230"/>
    </location>
</feature>